<dbReference type="OrthoDB" id="6697115at2"/>
<gene>
    <name evidence="2" type="ORF">RR42_s2590</name>
</gene>
<protein>
    <submittedName>
        <fullName evidence="2">Uncharacterized protein</fullName>
    </submittedName>
</protein>
<dbReference type="RefSeq" id="WP_043356215.1">
    <property type="nucleotide sequence ID" value="NZ_CP010537.1"/>
</dbReference>
<dbReference type="AlphaFoldDB" id="A0A0C4YEN8"/>
<keyword evidence="1" id="KW-0732">Signal</keyword>
<feature type="chain" id="PRO_5002185645" evidence="1">
    <location>
        <begin position="28"/>
        <end position="373"/>
    </location>
</feature>
<evidence type="ECO:0000256" key="1">
    <source>
        <dbReference type="SAM" id="SignalP"/>
    </source>
</evidence>
<sequence>MLLYRTRRLRHAGALMLGLSCVGVAHAAPDDVFLQAEPATGEFTSFRVEASYDMVNKTVDVFNLREGQGAVPDNAGDYRGGKLMLGYKFSPKWSGSATYWRRGIDYGQDNNQIDSWMLALHYDPLAEPGARDRVMLRFSLWGDRAGSLTRSSALKVRNATFNSVTVNDANDIQGQADVIFSGDLTERNKLTGFFGLGVSRVTIGGINTRLQQGGCNFNVSIGSDNVASGNLAAPCRVGNTNLQSASFSTDASQYGLNINDDFNYTAGFLNLGGSWRWKYENFSARLGYQFQYLLRSNVDSRASAYGYSPIKSNHTLGMELSYAVVKNVEVFLRGQASLYNFVGTIPFLYNAATAGKLDRYYGYGSIGIRFSGF</sequence>
<name>A0A0C4YEN8_9BURK</name>
<dbReference type="KEGG" id="cbw:RR42_s2590"/>
<reference evidence="2 3" key="1">
    <citation type="journal article" date="2015" name="Genome Announc.">
        <title>Complete Genome Sequence of Cupriavidus basilensis 4G11, Isolated from the Oak Ridge Field Research Center Site.</title>
        <authorList>
            <person name="Ray J."/>
            <person name="Waters R.J."/>
            <person name="Skerker J.M."/>
            <person name="Kuehl J.V."/>
            <person name="Price M.N."/>
            <person name="Huang J."/>
            <person name="Chakraborty R."/>
            <person name="Arkin A.P."/>
            <person name="Deutschbauer A."/>
        </authorList>
    </citation>
    <scope>NUCLEOTIDE SEQUENCE [LARGE SCALE GENOMIC DNA]</scope>
    <source>
        <strain evidence="2">4G11</strain>
    </source>
</reference>
<evidence type="ECO:0000313" key="2">
    <source>
        <dbReference type="EMBL" id="AJG24172.1"/>
    </source>
</evidence>
<dbReference type="PROSITE" id="PS51257">
    <property type="entry name" value="PROKAR_LIPOPROTEIN"/>
    <property type="match status" value="1"/>
</dbReference>
<evidence type="ECO:0000313" key="3">
    <source>
        <dbReference type="Proteomes" id="UP000031843"/>
    </source>
</evidence>
<keyword evidence="3" id="KW-1185">Reference proteome</keyword>
<accession>A0A0C4YEN8</accession>
<organism evidence="2 3">
    <name type="scientific">Cupriavidus basilensis</name>
    <dbReference type="NCBI Taxonomy" id="68895"/>
    <lineage>
        <taxon>Bacteria</taxon>
        <taxon>Pseudomonadati</taxon>
        <taxon>Pseudomonadota</taxon>
        <taxon>Betaproteobacteria</taxon>
        <taxon>Burkholderiales</taxon>
        <taxon>Burkholderiaceae</taxon>
        <taxon>Cupriavidus</taxon>
    </lineage>
</organism>
<feature type="signal peptide" evidence="1">
    <location>
        <begin position="1"/>
        <end position="27"/>
    </location>
</feature>
<proteinExistence type="predicted"/>
<dbReference type="EMBL" id="CP010537">
    <property type="protein sequence ID" value="AJG24172.1"/>
    <property type="molecule type" value="Genomic_DNA"/>
</dbReference>
<dbReference type="Proteomes" id="UP000031843">
    <property type="component" value="Chromosome secondary"/>
</dbReference>